<sequence length="152" mass="18194">GNCPQGELFIDLVFKDKIFFEKYIQELEIVSKKSYLDDLFLELDNEIEQYTNILHKDSPSYRFSKEIFYRKQKLIRTKLGLESVKIDDEKKISNITINKSQPTFLKTVISHNSKLILMFFLLMLNFLLLLIVLFVLVKSRKFKNERRENYLT</sequence>
<feature type="non-terminal residue" evidence="2">
    <location>
        <position position="1"/>
    </location>
</feature>
<protein>
    <submittedName>
        <fullName evidence="2">Uncharacterized protein</fullName>
    </submittedName>
</protein>
<name>X0U4B2_9ZZZZ</name>
<dbReference type="EMBL" id="BARS01025081">
    <property type="protein sequence ID" value="GAG00584.1"/>
    <property type="molecule type" value="Genomic_DNA"/>
</dbReference>
<evidence type="ECO:0000313" key="2">
    <source>
        <dbReference type="EMBL" id="GAG00584.1"/>
    </source>
</evidence>
<proteinExistence type="predicted"/>
<accession>X0U4B2</accession>
<keyword evidence="1" id="KW-1133">Transmembrane helix</keyword>
<organism evidence="2">
    <name type="scientific">marine sediment metagenome</name>
    <dbReference type="NCBI Taxonomy" id="412755"/>
    <lineage>
        <taxon>unclassified sequences</taxon>
        <taxon>metagenomes</taxon>
        <taxon>ecological metagenomes</taxon>
    </lineage>
</organism>
<evidence type="ECO:0000256" key="1">
    <source>
        <dbReference type="SAM" id="Phobius"/>
    </source>
</evidence>
<dbReference type="AlphaFoldDB" id="X0U4B2"/>
<gene>
    <name evidence="2" type="ORF">S01H1_39696</name>
</gene>
<keyword evidence="1" id="KW-0812">Transmembrane</keyword>
<keyword evidence="1" id="KW-0472">Membrane</keyword>
<reference evidence="2" key="1">
    <citation type="journal article" date="2014" name="Front. Microbiol.">
        <title>High frequency of phylogenetically diverse reductive dehalogenase-homologous genes in deep subseafloor sedimentary metagenomes.</title>
        <authorList>
            <person name="Kawai M."/>
            <person name="Futagami T."/>
            <person name="Toyoda A."/>
            <person name="Takaki Y."/>
            <person name="Nishi S."/>
            <person name="Hori S."/>
            <person name="Arai W."/>
            <person name="Tsubouchi T."/>
            <person name="Morono Y."/>
            <person name="Uchiyama I."/>
            <person name="Ito T."/>
            <person name="Fujiyama A."/>
            <person name="Inagaki F."/>
            <person name="Takami H."/>
        </authorList>
    </citation>
    <scope>NUCLEOTIDE SEQUENCE</scope>
    <source>
        <strain evidence="2">Expedition CK06-06</strain>
    </source>
</reference>
<feature type="transmembrane region" description="Helical" evidence="1">
    <location>
        <begin position="115"/>
        <end position="137"/>
    </location>
</feature>
<comment type="caution">
    <text evidence="2">The sequence shown here is derived from an EMBL/GenBank/DDBJ whole genome shotgun (WGS) entry which is preliminary data.</text>
</comment>